<proteinExistence type="predicted"/>
<sequence length="103" mass="11526">MQKNTGALPRWLSKGEVGGINNVILAHMVSSGFRVDTNEAFKVIYKIPRNFQKSLGERLLTTVEATALRLRKLVQCAKKDLPQAPSMAWPTVTKLLQIFPFLS</sequence>
<organism evidence="1 2">
    <name type="scientific">Dibothriocephalus latus</name>
    <name type="common">Fish tapeworm</name>
    <name type="synonym">Diphyllobothrium latum</name>
    <dbReference type="NCBI Taxonomy" id="60516"/>
    <lineage>
        <taxon>Eukaryota</taxon>
        <taxon>Metazoa</taxon>
        <taxon>Spiralia</taxon>
        <taxon>Lophotrochozoa</taxon>
        <taxon>Platyhelminthes</taxon>
        <taxon>Cestoda</taxon>
        <taxon>Eucestoda</taxon>
        <taxon>Diphyllobothriidea</taxon>
        <taxon>Diphyllobothriidae</taxon>
        <taxon>Dibothriocephalus</taxon>
    </lineage>
</organism>
<evidence type="ECO:0000313" key="2">
    <source>
        <dbReference type="Proteomes" id="UP000281553"/>
    </source>
</evidence>
<gene>
    <name evidence="1" type="ORF">DILT_LOCUS2858</name>
</gene>
<reference evidence="1 2" key="1">
    <citation type="submission" date="2018-11" db="EMBL/GenBank/DDBJ databases">
        <authorList>
            <consortium name="Pathogen Informatics"/>
        </authorList>
    </citation>
    <scope>NUCLEOTIDE SEQUENCE [LARGE SCALE GENOMIC DNA]</scope>
</reference>
<protein>
    <submittedName>
        <fullName evidence="1">Uncharacterized protein</fullName>
    </submittedName>
</protein>
<keyword evidence="2" id="KW-1185">Reference proteome</keyword>
<dbReference type="OrthoDB" id="6320108at2759"/>
<name>A0A3P6SNN6_DIBLA</name>
<dbReference type="EMBL" id="UYRU01042730">
    <property type="protein sequence ID" value="VDK77462.1"/>
    <property type="molecule type" value="Genomic_DNA"/>
</dbReference>
<evidence type="ECO:0000313" key="1">
    <source>
        <dbReference type="EMBL" id="VDK77462.1"/>
    </source>
</evidence>
<dbReference type="AlphaFoldDB" id="A0A3P6SNN6"/>
<accession>A0A3P6SNN6</accession>
<dbReference type="Proteomes" id="UP000281553">
    <property type="component" value="Unassembled WGS sequence"/>
</dbReference>